<name>A0A9N9PBP7_9GLOM</name>
<dbReference type="OrthoDB" id="10550719at2759"/>
<dbReference type="EMBL" id="CAJVPZ010082578">
    <property type="protein sequence ID" value="CAG8809300.1"/>
    <property type="molecule type" value="Genomic_DNA"/>
</dbReference>
<protein>
    <submittedName>
        <fullName evidence="1">13275_t:CDS:1</fullName>
    </submittedName>
</protein>
<evidence type="ECO:0000313" key="2">
    <source>
        <dbReference type="Proteomes" id="UP000789396"/>
    </source>
</evidence>
<gene>
    <name evidence="1" type="ORF">RFULGI_LOCUS18575</name>
</gene>
<dbReference type="PANTHER" id="PTHR46919">
    <property type="entry name" value="ZINC FINGER, C3HC4 TYPE (RING FINGER) FAMILY PROTEIN"/>
    <property type="match status" value="1"/>
</dbReference>
<dbReference type="Proteomes" id="UP000789396">
    <property type="component" value="Unassembled WGS sequence"/>
</dbReference>
<dbReference type="PANTHER" id="PTHR46919:SF2">
    <property type="entry name" value="SACSIN"/>
    <property type="match status" value="1"/>
</dbReference>
<organism evidence="1 2">
    <name type="scientific">Racocetra fulgida</name>
    <dbReference type="NCBI Taxonomy" id="60492"/>
    <lineage>
        <taxon>Eukaryota</taxon>
        <taxon>Fungi</taxon>
        <taxon>Fungi incertae sedis</taxon>
        <taxon>Mucoromycota</taxon>
        <taxon>Glomeromycotina</taxon>
        <taxon>Glomeromycetes</taxon>
        <taxon>Diversisporales</taxon>
        <taxon>Gigasporaceae</taxon>
        <taxon>Racocetra</taxon>
    </lineage>
</organism>
<sequence>FYGCREILSISSGCFQDQDKSSEYIIQDIQDILGKIGFRLQDELTNDEILKLFNYLSSLIDDDNYEMLEGLEMIPLANGRFNKLNKLRKSDVITYLFPYDNENDLREILNEYSDEFITKDIPIELSKRLIGLEKKQIFNIKMLSEQMIADMVKKSLSYEEASRMDYSTLEVFMR</sequence>
<feature type="non-terminal residue" evidence="1">
    <location>
        <position position="174"/>
    </location>
</feature>
<comment type="caution">
    <text evidence="1">The sequence shown here is derived from an EMBL/GenBank/DDBJ whole genome shotgun (WGS) entry which is preliminary data.</text>
</comment>
<accession>A0A9N9PBP7</accession>
<reference evidence="1" key="1">
    <citation type="submission" date="2021-06" db="EMBL/GenBank/DDBJ databases">
        <authorList>
            <person name="Kallberg Y."/>
            <person name="Tangrot J."/>
            <person name="Rosling A."/>
        </authorList>
    </citation>
    <scope>NUCLEOTIDE SEQUENCE</scope>
    <source>
        <strain evidence="1">IN212</strain>
    </source>
</reference>
<feature type="non-terminal residue" evidence="1">
    <location>
        <position position="1"/>
    </location>
</feature>
<keyword evidence="2" id="KW-1185">Reference proteome</keyword>
<evidence type="ECO:0000313" key="1">
    <source>
        <dbReference type="EMBL" id="CAG8809300.1"/>
    </source>
</evidence>
<dbReference type="AlphaFoldDB" id="A0A9N9PBP7"/>
<proteinExistence type="predicted"/>